<accession>A0AAV9N363</accession>
<comment type="function">
    <text evidence="10">Catalyzes the conversion of D-serine to pyruvate and ammonia. May play a role in D-serine detoxification.</text>
</comment>
<dbReference type="InterPro" id="IPR029066">
    <property type="entry name" value="PLP-binding_barrel"/>
</dbReference>
<evidence type="ECO:0000256" key="2">
    <source>
        <dbReference type="ARBA" id="ARBA00001947"/>
    </source>
</evidence>
<evidence type="ECO:0000256" key="1">
    <source>
        <dbReference type="ARBA" id="ARBA00001933"/>
    </source>
</evidence>
<dbReference type="EMBL" id="JAVRRD010000022">
    <property type="protein sequence ID" value="KAK5048267.1"/>
    <property type="molecule type" value="Genomic_DNA"/>
</dbReference>
<evidence type="ECO:0000259" key="14">
    <source>
        <dbReference type="SMART" id="SM01119"/>
    </source>
</evidence>
<evidence type="ECO:0000256" key="4">
    <source>
        <dbReference type="ARBA" id="ARBA00022575"/>
    </source>
</evidence>
<dbReference type="Pfam" id="PF01168">
    <property type="entry name" value="Ala_racemase_N"/>
    <property type="match status" value="1"/>
</dbReference>
<evidence type="ECO:0000256" key="10">
    <source>
        <dbReference type="ARBA" id="ARBA00055764"/>
    </source>
</evidence>
<evidence type="ECO:0000256" key="3">
    <source>
        <dbReference type="ARBA" id="ARBA00005323"/>
    </source>
</evidence>
<dbReference type="SUPFAM" id="SSF51419">
    <property type="entry name" value="PLP-binding barrel"/>
    <property type="match status" value="1"/>
</dbReference>
<dbReference type="InterPro" id="IPR001608">
    <property type="entry name" value="Ala_racemase_N"/>
</dbReference>
<dbReference type="RefSeq" id="XP_064703725.1">
    <property type="nucleotide sequence ID" value="XM_064849501.1"/>
</dbReference>
<dbReference type="GeneID" id="89974111"/>
<evidence type="ECO:0000256" key="7">
    <source>
        <dbReference type="ARBA" id="ARBA00022898"/>
    </source>
</evidence>
<dbReference type="PANTHER" id="PTHR28004:SF2">
    <property type="entry name" value="D-SERINE DEHYDRATASE"/>
    <property type="match status" value="1"/>
</dbReference>
<dbReference type="Gene3D" id="2.40.37.20">
    <property type="entry name" value="D-serine dehydratase-like domain"/>
    <property type="match status" value="1"/>
</dbReference>
<comment type="similarity">
    <text evidence="3">Belongs to the DSD1 family.</text>
</comment>
<keyword evidence="8" id="KW-0456">Lyase</keyword>
<keyword evidence="6" id="KW-0862">Zinc</keyword>
<evidence type="ECO:0000313" key="15">
    <source>
        <dbReference type="EMBL" id="KAK5048267.1"/>
    </source>
</evidence>
<evidence type="ECO:0000256" key="9">
    <source>
        <dbReference type="ARBA" id="ARBA00051198"/>
    </source>
</evidence>
<dbReference type="GO" id="GO:0036088">
    <property type="term" value="P:D-serine catabolic process"/>
    <property type="evidence" value="ECO:0007669"/>
    <property type="project" value="TreeGrafter"/>
</dbReference>
<protein>
    <recommendedName>
        <fullName evidence="12">D-serine dehydratase</fullName>
        <ecNumber evidence="11">4.3.1.18</ecNumber>
    </recommendedName>
    <alternativeName>
        <fullName evidence="13">D-serine deaminase</fullName>
    </alternativeName>
</protein>
<dbReference type="FunFam" id="3.20.20.10:FF:000016">
    <property type="entry name" value="D-serine dehydratase"/>
    <property type="match status" value="1"/>
</dbReference>
<gene>
    <name evidence="15" type="ORF">LTR84_005937</name>
</gene>
<keyword evidence="5" id="KW-0479">Metal-binding</keyword>
<dbReference type="InterPro" id="IPR042208">
    <property type="entry name" value="D-ser_dehydrat-like_sf"/>
</dbReference>
<dbReference type="GO" id="GO:0046872">
    <property type="term" value="F:metal ion binding"/>
    <property type="evidence" value="ECO:0007669"/>
    <property type="project" value="UniProtKB-KW"/>
</dbReference>
<keyword evidence="7" id="KW-0663">Pyridoxal phosphate</keyword>
<dbReference type="SMART" id="SM01119">
    <property type="entry name" value="D-ser_dehydrat"/>
    <property type="match status" value="1"/>
</dbReference>
<dbReference type="PANTHER" id="PTHR28004">
    <property type="entry name" value="ZGC:162816-RELATED"/>
    <property type="match status" value="1"/>
</dbReference>
<dbReference type="Gene3D" id="3.20.20.10">
    <property type="entry name" value="Alanine racemase"/>
    <property type="match status" value="1"/>
</dbReference>
<organism evidence="15 16">
    <name type="scientific">Exophiala bonariae</name>
    <dbReference type="NCBI Taxonomy" id="1690606"/>
    <lineage>
        <taxon>Eukaryota</taxon>
        <taxon>Fungi</taxon>
        <taxon>Dikarya</taxon>
        <taxon>Ascomycota</taxon>
        <taxon>Pezizomycotina</taxon>
        <taxon>Eurotiomycetes</taxon>
        <taxon>Chaetothyriomycetidae</taxon>
        <taxon>Chaetothyriales</taxon>
        <taxon>Herpotrichiellaceae</taxon>
        <taxon>Exophiala</taxon>
    </lineage>
</organism>
<name>A0AAV9N363_9EURO</name>
<dbReference type="AlphaFoldDB" id="A0AAV9N363"/>
<evidence type="ECO:0000256" key="8">
    <source>
        <dbReference type="ARBA" id="ARBA00023239"/>
    </source>
</evidence>
<reference evidence="15 16" key="1">
    <citation type="submission" date="2023-08" db="EMBL/GenBank/DDBJ databases">
        <title>Black Yeasts Isolated from many extreme environments.</title>
        <authorList>
            <person name="Coleine C."/>
            <person name="Stajich J.E."/>
            <person name="Selbmann L."/>
        </authorList>
    </citation>
    <scope>NUCLEOTIDE SEQUENCE [LARGE SCALE GENOMIC DNA]</scope>
    <source>
        <strain evidence="15 16">CCFEE 5792</strain>
    </source>
</reference>
<keyword evidence="16" id="KW-1185">Reference proteome</keyword>
<dbReference type="Pfam" id="PF14031">
    <property type="entry name" value="D-ser_dehydrat"/>
    <property type="match status" value="1"/>
</dbReference>
<proteinExistence type="inferred from homology"/>
<evidence type="ECO:0000256" key="12">
    <source>
        <dbReference type="ARBA" id="ARBA00069616"/>
    </source>
</evidence>
<evidence type="ECO:0000313" key="16">
    <source>
        <dbReference type="Proteomes" id="UP001358417"/>
    </source>
</evidence>
<evidence type="ECO:0000256" key="6">
    <source>
        <dbReference type="ARBA" id="ARBA00022833"/>
    </source>
</evidence>
<dbReference type="Proteomes" id="UP001358417">
    <property type="component" value="Unassembled WGS sequence"/>
</dbReference>
<dbReference type="GO" id="GO:0009636">
    <property type="term" value="P:response to toxic substance"/>
    <property type="evidence" value="ECO:0007669"/>
    <property type="project" value="UniProtKB-KW"/>
</dbReference>
<evidence type="ECO:0000256" key="13">
    <source>
        <dbReference type="ARBA" id="ARBA00075219"/>
    </source>
</evidence>
<evidence type="ECO:0000256" key="11">
    <source>
        <dbReference type="ARBA" id="ARBA00066349"/>
    </source>
</evidence>
<dbReference type="EC" id="4.3.1.18" evidence="11"/>
<feature type="domain" description="D-serine dehydratase-like" evidence="14">
    <location>
        <begin position="318"/>
        <end position="431"/>
    </location>
</feature>
<dbReference type="GO" id="GO:0008721">
    <property type="term" value="F:D-serine ammonia-lyase activity"/>
    <property type="evidence" value="ECO:0007669"/>
    <property type="project" value="UniProtKB-EC"/>
</dbReference>
<sequence>MSLTEFPLASRDELLKVYGNSSLQDLPVPSAIIDVAKIKENCQAMLNAVQQLDVSFRAHIKTHKTTEMTKLQVGENCEDVRLVVSTIIEAEHVVPLLLEYQGRGAKVNVLYAMPLGPSQVTRLASVGRRLGPGAVSVMIDHIEQFKSLKEYHQQAGFPACVFLKTDCGYHRAGLTPESKEMVGLVQAASDGEKEGFLTLLGFYSHNSLSYGSSSPDDAMDMLKVEIEVCHQASKHFLADRQVPLVLSVGASPTALSLQNILPANSSTTASAKLLKESLQLAKTNLELEIHAGVYPTFDIQQVAASSRHMDKDPHEAIAVSILTEVCSLYPSRTEQPEALVSAGGLALAREPCKDYPGWGVISPWNMSSEYSIKPEDRIIVNRISQEHGILAWEKNGPTRPQLPLEYGQKLRIWPNHACITLAQFGWYLIVDSTTDTPDKVIDVWVRWRGW</sequence>
<keyword evidence="4" id="KW-0216">Detoxification</keyword>
<dbReference type="InterPro" id="IPR026956">
    <property type="entry name" value="D-ser_dehydrat-like_dom"/>
</dbReference>
<evidence type="ECO:0000256" key="5">
    <source>
        <dbReference type="ARBA" id="ARBA00022723"/>
    </source>
</evidence>
<comment type="cofactor">
    <cofactor evidence="2">
        <name>Zn(2+)</name>
        <dbReference type="ChEBI" id="CHEBI:29105"/>
    </cofactor>
</comment>
<comment type="caution">
    <text evidence="15">The sequence shown here is derived from an EMBL/GenBank/DDBJ whole genome shotgun (WGS) entry which is preliminary data.</text>
</comment>
<dbReference type="InterPro" id="IPR051466">
    <property type="entry name" value="D-amino_acid_metab_enzyme"/>
</dbReference>
<comment type="catalytic activity">
    <reaction evidence="9">
        <text>D-serine = pyruvate + NH4(+)</text>
        <dbReference type="Rhea" id="RHEA:13977"/>
        <dbReference type="ChEBI" id="CHEBI:15361"/>
        <dbReference type="ChEBI" id="CHEBI:28938"/>
        <dbReference type="ChEBI" id="CHEBI:35247"/>
        <dbReference type="EC" id="4.3.1.18"/>
    </reaction>
    <physiologicalReaction direction="left-to-right" evidence="9">
        <dbReference type="Rhea" id="RHEA:13978"/>
    </physiologicalReaction>
</comment>
<comment type="cofactor">
    <cofactor evidence="1">
        <name>pyridoxal 5'-phosphate</name>
        <dbReference type="ChEBI" id="CHEBI:597326"/>
    </cofactor>
</comment>